<feature type="chain" id="PRO_5018789437" description="UPAR/Ly6 domain-containing protein" evidence="3">
    <location>
        <begin position="29"/>
        <end position="145"/>
    </location>
</feature>
<gene>
    <name evidence="4" type="ORF">EGW08_009664</name>
</gene>
<dbReference type="EMBL" id="RQTK01000280">
    <property type="protein sequence ID" value="RUS82590.1"/>
    <property type="molecule type" value="Genomic_DNA"/>
</dbReference>
<protein>
    <recommendedName>
        <fullName evidence="6">UPAR/Ly6 domain-containing protein</fullName>
    </recommendedName>
</protein>
<keyword evidence="5" id="KW-1185">Reference proteome</keyword>
<name>A0A3S1BFN4_ELYCH</name>
<dbReference type="AlphaFoldDB" id="A0A3S1BFN4"/>
<evidence type="ECO:0000256" key="1">
    <source>
        <dbReference type="ARBA" id="ARBA00022729"/>
    </source>
</evidence>
<keyword evidence="1 3" id="KW-0732">Signal</keyword>
<dbReference type="Proteomes" id="UP000271974">
    <property type="component" value="Unassembled WGS sequence"/>
</dbReference>
<reference evidence="4 5" key="1">
    <citation type="submission" date="2019-01" db="EMBL/GenBank/DDBJ databases">
        <title>A draft genome assembly of the solar-powered sea slug Elysia chlorotica.</title>
        <authorList>
            <person name="Cai H."/>
            <person name="Li Q."/>
            <person name="Fang X."/>
            <person name="Li J."/>
            <person name="Curtis N.E."/>
            <person name="Altenburger A."/>
            <person name="Shibata T."/>
            <person name="Feng M."/>
            <person name="Maeda T."/>
            <person name="Schwartz J.A."/>
            <person name="Shigenobu S."/>
            <person name="Lundholm N."/>
            <person name="Nishiyama T."/>
            <person name="Yang H."/>
            <person name="Hasebe M."/>
            <person name="Li S."/>
            <person name="Pierce S.K."/>
            <person name="Wang J."/>
        </authorList>
    </citation>
    <scope>NUCLEOTIDE SEQUENCE [LARGE SCALE GENOMIC DNA]</scope>
    <source>
        <strain evidence="4">EC2010</strain>
        <tissue evidence="4">Whole organism of an adult</tissue>
    </source>
</reference>
<evidence type="ECO:0000313" key="5">
    <source>
        <dbReference type="Proteomes" id="UP000271974"/>
    </source>
</evidence>
<evidence type="ECO:0000256" key="3">
    <source>
        <dbReference type="SAM" id="SignalP"/>
    </source>
</evidence>
<feature type="signal peptide" evidence="3">
    <location>
        <begin position="1"/>
        <end position="28"/>
    </location>
</feature>
<comment type="caution">
    <text evidence="4">The sequence shown here is derived from an EMBL/GenBank/DDBJ whole genome shotgun (WGS) entry which is preliminary data.</text>
</comment>
<evidence type="ECO:0008006" key="6">
    <source>
        <dbReference type="Google" id="ProtNLM"/>
    </source>
</evidence>
<dbReference type="InterPro" id="IPR045860">
    <property type="entry name" value="Snake_toxin-like_sf"/>
</dbReference>
<evidence type="ECO:0000313" key="4">
    <source>
        <dbReference type="EMBL" id="RUS82590.1"/>
    </source>
</evidence>
<proteinExistence type="predicted"/>
<evidence type="ECO:0000256" key="2">
    <source>
        <dbReference type="ARBA" id="ARBA00023157"/>
    </source>
</evidence>
<dbReference type="PANTHER" id="PTHR10036:SF3">
    <property type="entry name" value="PROTEIN SLEEPLESS-RELATED"/>
    <property type="match status" value="1"/>
</dbReference>
<dbReference type="OrthoDB" id="10493807at2759"/>
<keyword evidence="2" id="KW-1015">Disulfide bond</keyword>
<dbReference type="Gene3D" id="2.10.60.10">
    <property type="entry name" value="CD59"/>
    <property type="match status" value="1"/>
</dbReference>
<dbReference type="SUPFAM" id="SSF57302">
    <property type="entry name" value="Snake toxin-like"/>
    <property type="match status" value="1"/>
</dbReference>
<sequence>MPNLRLTQHQKDLANIWMLALLVTSVQTLECYSCVTSHGPDCLSSSTVTCPAGQVCSNTVYRRGYSLGLLYTKGCEDELQCVRLANLNSAAYCDHAPSQCQYCCSGDLCNGAATPPSVSGNFKIRHWLTMTGCLLFGTFALSSMR</sequence>
<accession>A0A3S1BFN4</accession>
<dbReference type="PANTHER" id="PTHR10036">
    <property type="entry name" value="CD59 GLYCOPROTEIN"/>
    <property type="match status" value="1"/>
</dbReference>
<organism evidence="4 5">
    <name type="scientific">Elysia chlorotica</name>
    <name type="common">Eastern emerald elysia</name>
    <name type="synonym">Sea slug</name>
    <dbReference type="NCBI Taxonomy" id="188477"/>
    <lineage>
        <taxon>Eukaryota</taxon>
        <taxon>Metazoa</taxon>
        <taxon>Spiralia</taxon>
        <taxon>Lophotrochozoa</taxon>
        <taxon>Mollusca</taxon>
        <taxon>Gastropoda</taxon>
        <taxon>Heterobranchia</taxon>
        <taxon>Euthyneura</taxon>
        <taxon>Panpulmonata</taxon>
        <taxon>Sacoglossa</taxon>
        <taxon>Placobranchoidea</taxon>
        <taxon>Plakobranchidae</taxon>
        <taxon>Elysia</taxon>
    </lineage>
</organism>